<dbReference type="RefSeq" id="WP_019687465.1">
    <property type="nucleotide sequence ID" value="NZ_CP036496.1"/>
</dbReference>
<protein>
    <submittedName>
        <fullName evidence="1">Uncharacterized protein</fullName>
    </submittedName>
</protein>
<gene>
    <name evidence="1" type="ORF">NCTC10343_02912</name>
</gene>
<accession>A0A378XYD9</accession>
<organism evidence="1 2">
    <name type="scientific">Paenibacillus polymyxa</name>
    <name type="common">Bacillus polymyxa</name>
    <dbReference type="NCBI Taxonomy" id="1406"/>
    <lineage>
        <taxon>Bacteria</taxon>
        <taxon>Bacillati</taxon>
        <taxon>Bacillota</taxon>
        <taxon>Bacilli</taxon>
        <taxon>Bacillales</taxon>
        <taxon>Paenibacillaceae</taxon>
        <taxon>Paenibacillus</taxon>
    </lineage>
</organism>
<dbReference type="AlphaFoldDB" id="A0A378XYD9"/>
<evidence type="ECO:0000313" key="2">
    <source>
        <dbReference type="Proteomes" id="UP000254400"/>
    </source>
</evidence>
<name>A0A378XYD9_PAEPO</name>
<dbReference type="GeneID" id="93346286"/>
<reference evidence="1 2" key="1">
    <citation type="submission" date="2018-06" db="EMBL/GenBank/DDBJ databases">
        <authorList>
            <consortium name="Pathogen Informatics"/>
            <person name="Doyle S."/>
        </authorList>
    </citation>
    <scope>NUCLEOTIDE SEQUENCE [LARGE SCALE GENOMIC DNA]</scope>
    <source>
        <strain evidence="1 2">NCTC10343</strain>
    </source>
</reference>
<dbReference type="EMBL" id="UGSC01000001">
    <property type="protein sequence ID" value="SUA70042.1"/>
    <property type="molecule type" value="Genomic_DNA"/>
</dbReference>
<evidence type="ECO:0000313" key="1">
    <source>
        <dbReference type="EMBL" id="SUA70042.1"/>
    </source>
</evidence>
<dbReference type="Proteomes" id="UP000254400">
    <property type="component" value="Unassembled WGS sequence"/>
</dbReference>
<proteinExistence type="predicted"/>
<sequence>MNHTYKVLKSDIELFAAALSQARVYVVQSLREDMVSIVDYGGTIEKFSPDSVKIAGAYYIRNQFEFRVDVKKDSAGMYEL</sequence>